<name>A0AAU9J8H1_9CILI</name>
<comment type="caution">
    <text evidence="1">The sequence shown here is derived from an EMBL/GenBank/DDBJ whole genome shotgun (WGS) entry which is preliminary data.</text>
</comment>
<dbReference type="EMBL" id="CAJZBQ010000020">
    <property type="protein sequence ID" value="CAG9318028.1"/>
    <property type="molecule type" value="Genomic_DNA"/>
</dbReference>
<protein>
    <submittedName>
        <fullName evidence="1">Uncharacterized protein</fullName>
    </submittedName>
</protein>
<accession>A0AAU9J8H1</accession>
<reference evidence="1" key="1">
    <citation type="submission" date="2021-09" db="EMBL/GenBank/DDBJ databases">
        <authorList>
            <consortium name="AG Swart"/>
            <person name="Singh M."/>
            <person name="Singh A."/>
            <person name="Seah K."/>
            <person name="Emmerich C."/>
        </authorList>
    </citation>
    <scope>NUCLEOTIDE SEQUENCE</scope>
    <source>
        <strain evidence="1">ATCC30299</strain>
    </source>
</reference>
<organism evidence="1 2">
    <name type="scientific">Blepharisma stoltei</name>
    <dbReference type="NCBI Taxonomy" id="1481888"/>
    <lineage>
        <taxon>Eukaryota</taxon>
        <taxon>Sar</taxon>
        <taxon>Alveolata</taxon>
        <taxon>Ciliophora</taxon>
        <taxon>Postciliodesmatophora</taxon>
        <taxon>Heterotrichea</taxon>
        <taxon>Heterotrichida</taxon>
        <taxon>Blepharismidae</taxon>
        <taxon>Blepharisma</taxon>
    </lineage>
</organism>
<gene>
    <name evidence="1" type="ORF">BSTOLATCC_MIC20512</name>
</gene>
<dbReference type="Proteomes" id="UP001162131">
    <property type="component" value="Unassembled WGS sequence"/>
</dbReference>
<evidence type="ECO:0000313" key="2">
    <source>
        <dbReference type="Proteomes" id="UP001162131"/>
    </source>
</evidence>
<dbReference type="AlphaFoldDB" id="A0AAU9J8H1"/>
<sequence length="70" mass="8287">MNKTYNFINGSNCWTSEELTYFCWSTTRQSCWSCREIQAKYICRSRAFIIGWFRFFSETNASEIPSITSS</sequence>
<keyword evidence="2" id="KW-1185">Reference proteome</keyword>
<proteinExistence type="predicted"/>
<evidence type="ECO:0000313" key="1">
    <source>
        <dbReference type="EMBL" id="CAG9318028.1"/>
    </source>
</evidence>